<feature type="chain" id="PRO_5032633508" description="Protein kinase domain-containing protein" evidence="9">
    <location>
        <begin position="36"/>
        <end position="671"/>
    </location>
</feature>
<keyword evidence="5 8" id="KW-1133">Transmembrane helix</keyword>
<dbReference type="SUPFAM" id="SSF56112">
    <property type="entry name" value="Protein kinase-like (PK-like)"/>
    <property type="match status" value="1"/>
</dbReference>
<protein>
    <recommendedName>
        <fullName evidence="10">Protein kinase domain-containing protein</fullName>
    </recommendedName>
</protein>
<dbReference type="SUPFAM" id="SSF52058">
    <property type="entry name" value="L domain-like"/>
    <property type="match status" value="1"/>
</dbReference>
<evidence type="ECO:0000256" key="8">
    <source>
        <dbReference type="SAM" id="Phobius"/>
    </source>
</evidence>
<feature type="region of interest" description="Disordered" evidence="7">
    <location>
        <begin position="252"/>
        <end position="304"/>
    </location>
</feature>
<dbReference type="InterPro" id="IPR001611">
    <property type="entry name" value="Leu-rich_rpt"/>
</dbReference>
<dbReference type="InterPro" id="IPR011009">
    <property type="entry name" value="Kinase-like_dom_sf"/>
</dbReference>
<dbReference type="GO" id="GO:0016020">
    <property type="term" value="C:membrane"/>
    <property type="evidence" value="ECO:0007669"/>
    <property type="project" value="UniProtKB-SubCell"/>
</dbReference>
<comment type="caution">
    <text evidence="11">The sequence shown here is derived from an EMBL/GenBank/DDBJ whole genome shotgun (WGS) entry which is preliminary data.</text>
</comment>
<evidence type="ECO:0000256" key="3">
    <source>
        <dbReference type="ARBA" id="ARBA00022692"/>
    </source>
</evidence>
<dbReference type="PROSITE" id="PS50011">
    <property type="entry name" value="PROTEIN_KINASE_DOM"/>
    <property type="match status" value="1"/>
</dbReference>
<dbReference type="InterPro" id="IPR001245">
    <property type="entry name" value="Ser-Thr/Tyr_kinase_cat_dom"/>
</dbReference>
<reference evidence="11" key="1">
    <citation type="submission" date="2017-07" db="EMBL/GenBank/DDBJ databases">
        <title>Taro Niue Genome Assembly and Annotation.</title>
        <authorList>
            <person name="Atibalentja N."/>
            <person name="Keating K."/>
            <person name="Fields C.J."/>
        </authorList>
    </citation>
    <scope>NUCLEOTIDE SEQUENCE</scope>
    <source>
        <strain evidence="11">Niue_2</strain>
        <tissue evidence="11">Leaf</tissue>
    </source>
</reference>
<dbReference type="Pfam" id="PF00560">
    <property type="entry name" value="LRR_1"/>
    <property type="match status" value="2"/>
</dbReference>
<feature type="signal peptide" evidence="9">
    <location>
        <begin position="1"/>
        <end position="35"/>
    </location>
</feature>
<dbReference type="GO" id="GO:0005524">
    <property type="term" value="F:ATP binding"/>
    <property type="evidence" value="ECO:0007669"/>
    <property type="project" value="InterPro"/>
</dbReference>
<evidence type="ECO:0000313" key="12">
    <source>
        <dbReference type="Proteomes" id="UP000652761"/>
    </source>
</evidence>
<dbReference type="Pfam" id="PF07714">
    <property type="entry name" value="PK_Tyr_Ser-Thr"/>
    <property type="match status" value="1"/>
</dbReference>
<accession>A0A843W2V0</accession>
<proteinExistence type="predicted"/>
<keyword evidence="2" id="KW-0433">Leucine-rich repeat</keyword>
<evidence type="ECO:0000256" key="1">
    <source>
        <dbReference type="ARBA" id="ARBA00004370"/>
    </source>
</evidence>
<dbReference type="GO" id="GO:0004672">
    <property type="term" value="F:protein kinase activity"/>
    <property type="evidence" value="ECO:0007669"/>
    <property type="project" value="InterPro"/>
</dbReference>
<keyword evidence="12" id="KW-1185">Reference proteome</keyword>
<gene>
    <name evidence="11" type="ORF">Taro_038235</name>
</gene>
<dbReference type="OrthoDB" id="781280at2759"/>
<keyword evidence="9" id="KW-0732">Signal</keyword>
<dbReference type="Proteomes" id="UP000652761">
    <property type="component" value="Unassembled WGS sequence"/>
</dbReference>
<dbReference type="PANTHER" id="PTHR48007">
    <property type="entry name" value="LEUCINE-RICH REPEAT RECEPTOR-LIKE PROTEIN KINASE PXC1"/>
    <property type="match status" value="1"/>
</dbReference>
<evidence type="ECO:0000256" key="2">
    <source>
        <dbReference type="ARBA" id="ARBA00022614"/>
    </source>
</evidence>
<feature type="compositionally biased region" description="Low complexity" evidence="7">
    <location>
        <begin position="258"/>
        <end position="279"/>
    </location>
</feature>
<evidence type="ECO:0000256" key="7">
    <source>
        <dbReference type="SAM" id="MobiDB-lite"/>
    </source>
</evidence>
<dbReference type="AlphaFoldDB" id="A0A843W2V0"/>
<organism evidence="11 12">
    <name type="scientific">Colocasia esculenta</name>
    <name type="common">Wild taro</name>
    <name type="synonym">Arum esculentum</name>
    <dbReference type="NCBI Taxonomy" id="4460"/>
    <lineage>
        <taxon>Eukaryota</taxon>
        <taxon>Viridiplantae</taxon>
        <taxon>Streptophyta</taxon>
        <taxon>Embryophyta</taxon>
        <taxon>Tracheophyta</taxon>
        <taxon>Spermatophyta</taxon>
        <taxon>Magnoliopsida</taxon>
        <taxon>Liliopsida</taxon>
        <taxon>Araceae</taxon>
        <taxon>Aroideae</taxon>
        <taxon>Colocasieae</taxon>
        <taxon>Colocasia</taxon>
    </lineage>
</organism>
<evidence type="ECO:0000256" key="9">
    <source>
        <dbReference type="SAM" id="SignalP"/>
    </source>
</evidence>
<keyword evidence="6 8" id="KW-0472">Membrane</keyword>
<name>A0A843W2V0_COLES</name>
<dbReference type="InterPro" id="IPR032675">
    <property type="entry name" value="LRR_dom_sf"/>
</dbReference>
<evidence type="ECO:0000256" key="5">
    <source>
        <dbReference type="ARBA" id="ARBA00022989"/>
    </source>
</evidence>
<dbReference type="FunFam" id="1.10.510.10:FF:000095">
    <property type="entry name" value="protein STRUBBELIG-RECEPTOR FAMILY 8"/>
    <property type="match status" value="1"/>
</dbReference>
<dbReference type="Gene3D" id="3.30.200.20">
    <property type="entry name" value="Phosphorylase Kinase, domain 1"/>
    <property type="match status" value="1"/>
</dbReference>
<evidence type="ECO:0000256" key="6">
    <source>
        <dbReference type="ARBA" id="ARBA00023136"/>
    </source>
</evidence>
<dbReference type="InterPro" id="IPR000719">
    <property type="entry name" value="Prot_kinase_dom"/>
</dbReference>
<keyword evidence="4" id="KW-0677">Repeat</keyword>
<feature type="compositionally biased region" description="Basic and acidic residues" evidence="7">
    <location>
        <begin position="342"/>
        <end position="370"/>
    </location>
</feature>
<keyword evidence="3 8" id="KW-0812">Transmembrane</keyword>
<dbReference type="EMBL" id="NMUH01003410">
    <property type="protein sequence ID" value="MQM05423.1"/>
    <property type="molecule type" value="Genomic_DNA"/>
</dbReference>
<feature type="transmembrane region" description="Helical" evidence="8">
    <location>
        <begin position="310"/>
        <end position="332"/>
    </location>
</feature>
<evidence type="ECO:0000313" key="11">
    <source>
        <dbReference type="EMBL" id="MQM05423.1"/>
    </source>
</evidence>
<evidence type="ECO:0000259" key="10">
    <source>
        <dbReference type="PROSITE" id="PS50011"/>
    </source>
</evidence>
<dbReference type="Gene3D" id="1.10.510.10">
    <property type="entry name" value="Transferase(Phosphotransferase) domain 1"/>
    <property type="match status" value="1"/>
</dbReference>
<dbReference type="Gene3D" id="3.80.10.10">
    <property type="entry name" value="Ribonuclease Inhibitor"/>
    <property type="match status" value="2"/>
</dbReference>
<dbReference type="InterPro" id="IPR046959">
    <property type="entry name" value="PRK1-6/SRF4-like"/>
</dbReference>
<feature type="region of interest" description="Disordered" evidence="7">
    <location>
        <begin position="340"/>
        <end position="370"/>
    </location>
</feature>
<dbReference type="PANTHER" id="PTHR48007:SF4">
    <property type="entry name" value="LEUCINE-RICH REPEAT RECEPTOR-LIKE PROTEIN KINASE PXC1"/>
    <property type="match status" value="1"/>
</dbReference>
<feature type="region of interest" description="Disordered" evidence="7">
    <location>
        <begin position="635"/>
        <end position="671"/>
    </location>
</feature>
<feature type="domain" description="Protein kinase" evidence="10">
    <location>
        <begin position="291"/>
        <end position="634"/>
    </location>
</feature>
<comment type="subcellular location">
    <subcellularLocation>
        <location evidence="1">Membrane</location>
    </subcellularLocation>
</comment>
<evidence type="ECO:0000256" key="4">
    <source>
        <dbReference type="ARBA" id="ARBA00022737"/>
    </source>
</evidence>
<sequence>MLLPPPPLALCTSSTLQHLLVLLLLVPHYSSFVAAAVTAAPRKPSDTDALTIFRLKADTHGILAHNWSTPDACSGRWRGVACSLVSGRVTSLSLPTLDLRGPLDPLAHLDQLRALDLRGNRLNGTLAPAIPLLLNLKLLYLSRNDLSGEIPAAGLARLRRLVRLDLSDNSLAGPVPGADALANLGRVLTLRLQDNLLSGEIPDVVTTLPKLKDFNVSNNELSGKVPDAVRTKFGYASYAGNAGLCGSCSSSVRAQGMPPRSSPSVSPIVPSTPSSTVSSMGAGDREKNGGRQPNGKVGDGGTRQLSPGTVAGIAVGAAMLFLVVTSFFLTYYCCRRPPAQKAGEDKERNQQSSRRMIEGKKQNKRDLKRLKDANPCGRKEFEGYMDVVGCLRHPNLVRLRAYYYAKQEKLLVYDYLPNGTLFSLLHGSRGRPRRTPLDWTTRVSLVMGAARGLARIHEQYSAARIPHGNIKSSNILLDKNGGACISDFGLALLLNSAHATARLGGYRAPEQAETKTLSQEADVYGFGVLLLEVLTGRAPSQYHLPAPKGPAAGAAGGDAATVGPGINLPEWVRSVVREEWTAEVFDGELMRYKNIEEEMVAMLHVAMACVATQPEERPRMDEVVKMLGNVHVDISPLVEDDPHRPDDDDSSRASFSPSVVTTDPDGGRLSC</sequence>